<dbReference type="EMBL" id="CP045997">
    <property type="protein sequence ID" value="QHV96625.1"/>
    <property type="molecule type" value="Genomic_DNA"/>
</dbReference>
<gene>
    <name evidence="3" type="ORF">GJR95_17110</name>
</gene>
<accession>A0A6P1VV71</accession>
<dbReference type="Proteomes" id="UP000464577">
    <property type="component" value="Chromosome"/>
</dbReference>
<evidence type="ECO:0000256" key="1">
    <source>
        <dbReference type="ARBA" id="ARBA00007689"/>
    </source>
</evidence>
<comment type="similarity">
    <text evidence="1">Belongs to the YciI family.</text>
</comment>
<organism evidence="3 4">
    <name type="scientific">Spirosoma endbachense</name>
    <dbReference type="NCBI Taxonomy" id="2666025"/>
    <lineage>
        <taxon>Bacteria</taxon>
        <taxon>Pseudomonadati</taxon>
        <taxon>Bacteroidota</taxon>
        <taxon>Cytophagia</taxon>
        <taxon>Cytophagales</taxon>
        <taxon>Cytophagaceae</taxon>
        <taxon>Spirosoma</taxon>
    </lineage>
</organism>
<dbReference type="SUPFAM" id="SSF54909">
    <property type="entry name" value="Dimeric alpha+beta barrel"/>
    <property type="match status" value="1"/>
</dbReference>
<name>A0A6P1VV71_9BACT</name>
<dbReference type="RefSeq" id="WP_162387034.1">
    <property type="nucleotide sequence ID" value="NZ_CP045997.1"/>
</dbReference>
<evidence type="ECO:0000313" key="4">
    <source>
        <dbReference type="Proteomes" id="UP000464577"/>
    </source>
</evidence>
<dbReference type="Gene3D" id="3.30.70.1060">
    <property type="entry name" value="Dimeric alpha+beta barrel"/>
    <property type="match status" value="1"/>
</dbReference>
<dbReference type="Pfam" id="PF03795">
    <property type="entry name" value="YCII"/>
    <property type="match status" value="1"/>
</dbReference>
<evidence type="ECO:0000259" key="2">
    <source>
        <dbReference type="Pfam" id="PF03795"/>
    </source>
</evidence>
<feature type="domain" description="YCII-related" evidence="2">
    <location>
        <begin position="52"/>
        <end position="109"/>
    </location>
</feature>
<proteinExistence type="inferred from homology"/>
<dbReference type="InterPro" id="IPR011008">
    <property type="entry name" value="Dimeric_a/b-barrel"/>
</dbReference>
<keyword evidence="4" id="KW-1185">Reference proteome</keyword>
<sequence length="113" mass="12884">MMTDFLLLFRSDYKTKEVQTSPEVMHVYLTHWQEWYNNLAGQGLLAWPVQRLDPQGKVIRQGNADFDGSYTELNESIVGLTIIKASDYEAAIHLARNCPIFELGGTVEIRHGN</sequence>
<protein>
    <submittedName>
        <fullName evidence="3">Transcription initiation protein</fullName>
    </submittedName>
</protein>
<evidence type="ECO:0000313" key="3">
    <source>
        <dbReference type="EMBL" id="QHV96625.1"/>
    </source>
</evidence>
<dbReference type="InterPro" id="IPR005545">
    <property type="entry name" value="YCII"/>
</dbReference>
<reference evidence="3 4" key="1">
    <citation type="submission" date="2019-11" db="EMBL/GenBank/DDBJ databases">
        <title>Spirosoma endbachense sp. nov., isolated from a natural salt meadow.</title>
        <authorList>
            <person name="Rojas J."/>
            <person name="Ambika Manirajan B."/>
            <person name="Ratering S."/>
            <person name="Suarez C."/>
            <person name="Geissler-Plaum R."/>
            <person name="Schnell S."/>
        </authorList>
    </citation>
    <scope>NUCLEOTIDE SEQUENCE [LARGE SCALE GENOMIC DNA]</scope>
    <source>
        <strain evidence="3 4">I-24</strain>
    </source>
</reference>
<dbReference type="AlphaFoldDB" id="A0A6P1VV71"/>
<dbReference type="KEGG" id="senf:GJR95_17110"/>